<dbReference type="GO" id="GO:0030288">
    <property type="term" value="C:outer membrane-bounded periplasmic space"/>
    <property type="evidence" value="ECO:0007669"/>
    <property type="project" value="TreeGrafter"/>
</dbReference>
<dbReference type="PANTHER" id="PTHR30006:SF2">
    <property type="entry name" value="ABC TRANSPORTER SUBSTRATE-BINDING PROTEIN"/>
    <property type="match status" value="1"/>
</dbReference>
<name>A0A6N7L5T6_SINTE</name>
<keyword evidence="4" id="KW-1185">Reference proteome</keyword>
<gene>
    <name evidence="3" type="ORF">GHK62_00235</name>
</gene>
<dbReference type="Gene3D" id="3.40.190.10">
    <property type="entry name" value="Periplasmic binding protein-like II"/>
    <property type="match status" value="2"/>
</dbReference>
<dbReference type="GO" id="GO:0015888">
    <property type="term" value="P:thiamine transport"/>
    <property type="evidence" value="ECO:0007669"/>
    <property type="project" value="TreeGrafter"/>
</dbReference>
<dbReference type="GO" id="GO:0030976">
    <property type="term" value="F:thiamine pyrophosphate binding"/>
    <property type="evidence" value="ECO:0007669"/>
    <property type="project" value="TreeGrafter"/>
</dbReference>
<dbReference type="SUPFAM" id="SSF53850">
    <property type="entry name" value="Periplasmic binding protein-like II"/>
    <property type="match status" value="1"/>
</dbReference>
<dbReference type="PANTHER" id="PTHR30006">
    <property type="entry name" value="THIAMINE-BINDING PERIPLASMIC PROTEIN-RELATED"/>
    <property type="match status" value="1"/>
</dbReference>
<comment type="caution">
    <text evidence="3">The sequence shown here is derived from an EMBL/GenBank/DDBJ whole genome shotgun (WGS) entry which is preliminary data.</text>
</comment>
<dbReference type="Pfam" id="PF13343">
    <property type="entry name" value="SBP_bac_6"/>
    <property type="match status" value="1"/>
</dbReference>
<evidence type="ECO:0000313" key="3">
    <source>
        <dbReference type="EMBL" id="MQX13231.1"/>
    </source>
</evidence>
<protein>
    <submittedName>
        <fullName evidence="3">Extracellular solute-binding protein</fullName>
    </submittedName>
</protein>
<dbReference type="RefSeq" id="WP_184108541.1">
    <property type="nucleotide sequence ID" value="NZ_CP121659.1"/>
</dbReference>
<reference evidence="3 4" key="1">
    <citation type="journal article" date="2013" name="Genome Biol.">
        <title>Comparative genomics of the core and accessory genomes of 48 Sinorhizobium strains comprising five genospecies.</title>
        <authorList>
            <person name="Sugawara M."/>
            <person name="Epstein B."/>
            <person name="Badgley B.D."/>
            <person name="Unno T."/>
            <person name="Xu L."/>
            <person name="Reese J."/>
            <person name="Gyaneshwar P."/>
            <person name="Denny R."/>
            <person name="Mudge J."/>
            <person name="Bharti A.K."/>
            <person name="Farmer A.D."/>
            <person name="May G.D."/>
            <person name="Woodward J.E."/>
            <person name="Medigue C."/>
            <person name="Vallenet D."/>
            <person name="Lajus A."/>
            <person name="Rouy Z."/>
            <person name="Martinez-Vaz B."/>
            <person name="Tiffin P."/>
            <person name="Young N.D."/>
            <person name="Sadowsky M.J."/>
        </authorList>
    </citation>
    <scope>NUCLEOTIDE SEQUENCE [LARGE SCALE GENOMIC DNA]</scope>
    <source>
        <strain evidence="3 4">USDA4894</strain>
    </source>
</reference>
<feature type="chain" id="PRO_5027014237" evidence="2">
    <location>
        <begin position="26"/>
        <end position="367"/>
    </location>
</feature>
<evidence type="ECO:0000313" key="4">
    <source>
        <dbReference type="Proteomes" id="UP000439983"/>
    </source>
</evidence>
<dbReference type="EMBL" id="WITC01000002">
    <property type="protein sequence ID" value="MQX13231.1"/>
    <property type="molecule type" value="Genomic_DNA"/>
</dbReference>
<dbReference type="GO" id="GO:0030975">
    <property type="term" value="F:thiamine binding"/>
    <property type="evidence" value="ECO:0007669"/>
    <property type="project" value="TreeGrafter"/>
</dbReference>
<keyword evidence="1 2" id="KW-0732">Signal</keyword>
<feature type="signal peptide" evidence="2">
    <location>
        <begin position="1"/>
        <end position="25"/>
    </location>
</feature>
<accession>A0A6N7L5T6</accession>
<evidence type="ECO:0000256" key="2">
    <source>
        <dbReference type="SAM" id="SignalP"/>
    </source>
</evidence>
<proteinExistence type="predicted"/>
<organism evidence="3 4">
    <name type="scientific">Sinorhizobium terangae</name>
    <dbReference type="NCBI Taxonomy" id="110322"/>
    <lineage>
        <taxon>Bacteria</taxon>
        <taxon>Pseudomonadati</taxon>
        <taxon>Pseudomonadota</taxon>
        <taxon>Alphaproteobacteria</taxon>
        <taxon>Hyphomicrobiales</taxon>
        <taxon>Rhizobiaceae</taxon>
        <taxon>Sinorhizobium/Ensifer group</taxon>
        <taxon>Sinorhizobium</taxon>
    </lineage>
</organism>
<dbReference type="AlphaFoldDB" id="A0A6N7L5T6"/>
<dbReference type="Proteomes" id="UP000439983">
    <property type="component" value="Unassembled WGS sequence"/>
</dbReference>
<sequence>MISKTQRLLSLSTAMLLATSAIAVAEPSEELIAAAKKEGTLTTIALPHNWCGYGDVIAGFKAKYGIEVNELNPDAGSGDEIEAIKANKGNTGPQAPDVIDVGLSFGPSAKAEGLIQPYKVSTWDSIPDSAKDADGYWYGDYYGVLSFVVNTDIVKDVPKDWADLKKSDYANSVALAGDPRASNQAVQAVYAAGLSAGETDAAKAGEAGLGFFGEVNKAGNFVPVIGKSASLAQGSTPIIIAWDYNGLSWRDSLNGNPPVEVVVPASGVVAGVYVQAISAFAPHPNAAKLWMEYLYSDEGQLGWLKGYCHPIRFNDLAKNGKIPQEMLDKLPPAAAYEKAVFPTLEEQEAGKTAITTKWDAVVGANVQ</sequence>
<evidence type="ECO:0000256" key="1">
    <source>
        <dbReference type="ARBA" id="ARBA00022729"/>
    </source>
</evidence>